<dbReference type="AlphaFoldDB" id="A0A380P5Z4"/>
<dbReference type="EMBL" id="UHID01000007">
    <property type="protein sequence ID" value="SUP60224.1"/>
    <property type="molecule type" value="Genomic_DNA"/>
</dbReference>
<dbReference type="InterPro" id="IPR009937">
    <property type="entry name" value="Phage_holin_3_6"/>
</dbReference>
<accession>A0A380P5Z4</accession>
<dbReference type="RefSeq" id="WP_115069252.1">
    <property type="nucleotide sequence ID" value="NZ_UHID01000007.1"/>
</dbReference>
<sequence>MSTPSGRPPSPEGPAGTNGQQSVGDLVKQASEQIAELTRQELRLARAEMAEKGRRAGLGGGLFGAAGIIGFLALAALVATAIAALSLVWPLWCAALVVALVLGALAGLLAALGKKQLGRAAPPVPEEAVDNVKADVAQIKEGTRR</sequence>
<evidence type="ECO:0000313" key="3">
    <source>
        <dbReference type="EMBL" id="SUP60224.1"/>
    </source>
</evidence>
<evidence type="ECO:0000256" key="2">
    <source>
        <dbReference type="SAM" id="Phobius"/>
    </source>
</evidence>
<dbReference type="Proteomes" id="UP000254150">
    <property type="component" value="Unassembled WGS sequence"/>
</dbReference>
<reference evidence="3 4" key="1">
    <citation type="submission" date="2018-06" db="EMBL/GenBank/DDBJ databases">
        <authorList>
            <consortium name="Pathogen Informatics"/>
            <person name="Doyle S."/>
        </authorList>
    </citation>
    <scope>NUCLEOTIDE SEQUENCE [LARGE SCALE GENOMIC DNA]</scope>
    <source>
        <strain evidence="3 4">NCTC7807</strain>
    </source>
</reference>
<gene>
    <name evidence="3" type="ORF">NCTC7807_04289</name>
</gene>
<name>A0A380P5Z4_STRGR</name>
<keyword evidence="2" id="KW-0472">Membrane</keyword>
<organism evidence="3 4">
    <name type="scientific">Streptomyces griseus</name>
    <dbReference type="NCBI Taxonomy" id="1911"/>
    <lineage>
        <taxon>Bacteria</taxon>
        <taxon>Bacillati</taxon>
        <taxon>Actinomycetota</taxon>
        <taxon>Actinomycetes</taxon>
        <taxon>Kitasatosporales</taxon>
        <taxon>Streptomycetaceae</taxon>
        <taxon>Streptomyces</taxon>
    </lineage>
</organism>
<feature type="region of interest" description="Disordered" evidence="1">
    <location>
        <begin position="1"/>
        <end position="22"/>
    </location>
</feature>
<keyword evidence="2" id="KW-1133">Transmembrane helix</keyword>
<feature type="compositionally biased region" description="Pro residues" evidence="1">
    <location>
        <begin position="1"/>
        <end position="12"/>
    </location>
</feature>
<evidence type="ECO:0000313" key="4">
    <source>
        <dbReference type="Proteomes" id="UP000254150"/>
    </source>
</evidence>
<feature type="transmembrane region" description="Helical" evidence="2">
    <location>
        <begin position="56"/>
        <end position="83"/>
    </location>
</feature>
<keyword evidence="2" id="KW-0812">Transmembrane</keyword>
<proteinExistence type="predicted"/>
<evidence type="ECO:0000256" key="1">
    <source>
        <dbReference type="SAM" id="MobiDB-lite"/>
    </source>
</evidence>
<feature type="transmembrane region" description="Helical" evidence="2">
    <location>
        <begin position="89"/>
        <end position="112"/>
    </location>
</feature>
<dbReference type="Pfam" id="PF07332">
    <property type="entry name" value="Phage_holin_3_6"/>
    <property type="match status" value="1"/>
</dbReference>
<protein>
    <submittedName>
        <fullName evidence="3">Integral membrane protein</fullName>
    </submittedName>
</protein>